<sequence length="241" mass="28449">MSKNKKLKQKQAILQNNRNKQVKESNTNLSFNLVPIEFLIAFPNLKISKDEIDFLSETNINIPAYIYPINEKTIHEQNLVLKSKDLEPFQYYKTGWMVISAENMQPIGTFDKLELAKDFIYSTYPNIKQIRYNSLGLKSGYPNFHDIPNLNSTIDKEQWIEYCLHLEEQHGFLFDPQDLIEYLIKKLIKEHDIPTCLYNSFYNNLDISPIIDFIKEKRLISYLTAFEILSSFEYEISKINK</sequence>
<evidence type="ECO:0000313" key="2">
    <source>
        <dbReference type="Proteomes" id="UP000533429"/>
    </source>
</evidence>
<proteinExistence type="predicted"/>
<name>A0A850QQ28_PHODD</name>
<reference evidence="1 2" key="1">
    <citation type="submission" date="2020-06" db="EMBL/GenBank/DDBJ databases">
        <title>Photobacterium damselae subsp. damselae comparative genomics.</title>
        <authorList>
            <person name="Osorio C.R."/>
        </authorList>
    </citation>
    <scope>NUCLEOTIDE SEQUENCE [LARGE SCALE GENOMIC DNA]</scope>
    <source>
        <strain evidence="1 2">TW250/03</strain>
    </source>
</reference>
<accession>A0A850QQ28</accession>
<gene>
    <name evidence="1" type="ORF">HWA77_09555</name>
</gene>
<comment type="caution">
    <text evidence="1">The sequence shown here is derived from an EMBL/GenBank/DDBJ whole genome shotgun (WGS) entry which is preliminary data.</text>
</comment>
<protein>
    <submittedName>
        <fullName evidence="1">Uncharacterized protein</fullName>
    </submittedName>
</protein>
<organism evidence="1 2">
    <name type="scientific">Photobacterium damselae subsp. damselae</name>
    <name type="common">Listonella damsela</name>
    <dbReference type="NCBI Taxonomy" id="85581"/>
    <lineage>
        <taxon>Bacteria</taxon>
        <taxon>Pseudomonadati</taxon>
        <taxon>Pseudomonadota</taxon>
        <taxon>Gammaproteobacteria</taxon>
        <taxon>Vibrionales</taxon>
        <taxon>Vibrionaceae</taxon>
        <taxon>Photobacterium</taxon>
    </lineage>
</organism>
<dbReference type="EMBL" id="JABXOR010000596">
    <property type="protein sequence ID" value="NVP00452.1"/>
    <property type="molecule type" value="Genomic_DNA"/>
</dbReference>
<dbReference type="AlphaFoldDB" id="A0A850QQ28"/>
<evidence type="ECO:0000313" key="1">
    <source>
        <dbReference type="EMBL" id="NVP00452.1"/>
    </source>
</evidence>
<dbReference type="Proteomes" id="UP000533429">
    <property type="component" value="Unassembled WGS sequence"/>
</dbReference>